<keyword evidence="4" id="KW-1185">Reference proteome</keyword>
<name>A0ABQ6PBG8_9SPHN</name>
<feature type="signal peptide" evidence="2">
    <location>
        <begin position="1"/>
        <end position="24"/>
    </location>
</feature>
<dbReference type="Gene3D" id="3.30.530.20">
    <property type="match status" value="1"/>
</dbReference>
<evidence type="ECO:0008006" key="5">
    <source>
        <dbReference type="Google" id="ProtNLM"/>
    </source>
</evidence>
<feature type="compositionally biased region" description="Low complexity" evidence="1">
    <location>
        <begin position="186"/>
        <end position="198"/>
    </location>
</feature>
<dbReference type="Proteomes" id="UP001187221">
    <property type="component" value="Unassembled WGS sequence"/>
</dbReference>
<sequence length="268" mass="27413">MAGWIAALLLAPSALLAGATAARAEVAMQDERGFVVREVAEVAAPPAEVWRTLVRPAVWWSGEHTFSGDAANLTLDPVPDGCFCERLPASGEAGKGAQGGVQHMRVVYAEPGAVLRLTGALGPLQSEALLGTMTITLKAGSTAGTRILVEYVVGGYMRYRPEQIAPAVDRMLGQQLAGLVAKLGAAAPSSAGPNPAKPEAGKTLPVKMDPAKVGPGKPDIAMSPATHPVAHKAVQAKAGVARPLTGEAAARKKAQAAFDAALGDDSHP</sequence>
<comment type="caution">
    <text evidence="3">The sequence shown here is derived from an EMBL/GenBank/DDBJ whole genome shotgun (WGS) entry which is preliminary data.</text>
</comment>
<evidence type="ECO:0000256" key="1">
    <source>
        <dbReference type="SAM" id="MobiDB-lite"/>
    </source>
</evidence>
<evidence type="ECO:0000256" key="2">
    <source>
        <dbReference type="SAM" id="SignalP"/>
    </source>
</evidence>
<evidence type="ECO:0000313" key="4">
    <source>
        <dbReference type="Proteomes" id="UP001187221"/>
    </source>
</evidence>
<reference evidence="3 4" key="1">
    <citation type="submission" date="2023-06" db="EMBL/GenBank/DDBJ databases">
        <title>Draft genome sequence of Novosphingobium sp. strain IK01.</title>
        <authorList>
            <person name="Hatamoto M."/>
            <person name="Ikarashi T."/>
            <person name="Yamaguchi T."/>
        </authorList>
    </citation>
    <scope>NUCLEOTIDE SEQUENCE [LARGE SCALE GENOMIC DNA]</scope>
    <source>
        <strain evidence="3 4">IK01</strain>
    </source>
</reference>
<proteinExistence type="predicted"/>
<dbReference type="SUPFAM" id="SSF55961">
    <property type="entry name" value="Bet v1-like"/>
    <property type="match status" value="1"/>
</dbReference>
<gene>
    <name evidence="3" type="ORF">NUTIK01_30020</name>
</gene>
<dbReference type="InterPro" id="IPR023393">
    <property type="entry name" value="START-like_dom_sf"/>
</dbReference>
<organism evidence="3 4">
    <name type="scientific">Novosphingobium pituita</name>
    <dbReference type="NCBI Taxonomy" id="3056842"/>
    <lineage>
        <taxon>Bacteria</taxon>
        <taxon>Pseudomonadati</taxon>
        <taxon>Pseudomonadota</taxon>
        <taxon>Alphaproteobacteria</taxon>
        <taxon>Sphingomonadales</taxon>
        <taxon>Sphingomonadaceae</taxon>
        <taxon>Novosphingobium</taxon>
    </lineage>
</organism>
<protein>
    <recommendedName>
        <fullName evidence="5">Polyketide cyclase/dehydrase/lipid transport protein</fullName>
    </recommendedName>
</protein>
<feature type="region of interest" description="Disordered" evidence="1">
    <location>
        <begin position="186"/>
        <end position="206"/>
    </location>
</feature>
<keyword evidence="2" id="KW-0732">Signal</keyword>
<dbReference type="EMBL" id="BTFW01000001">
    <property type="protein sequence ID" value="GMM62225.1"/>
    <property type="molecule type" value="Genomic_DNA"/>
</dbReference>
<evidence type="ECO:0000313" key="3">
    <source>
        <dbReference type="EMBL" id="GMM62225.1"/>
    </source>
</evidence>
<accession>A0ABQ6PBG8</accession>
<feature type="chain" id="PRO_5047246876" description="Polyketide cyclase/dehydrase/lipid transport protein" evidence="2">
    <location>
        <begin position="25"/>
        <end position="268"/>
    </location>
</feature>